<evidence type="ECO:0000313" key="2">
    <source>
        <dbReference type="EMBL" id="RUS92247.1"/>
    </source>
</evidence>
<gene>
    <name evidence="2" type="ORF">DSM107003_51710</name>
</gene>
<feature type="domain" description="Tc1-like transposase DDE" evidence="1">
    <location>
        <begin position="13"/>
        <end position="163"/>
    </location>
</feature>
<dbReference type="Gene3D" id="3.30.420.10">
    <property type="entry name" value="Ribonuclease H-like superfamily/Ribonuclease H"/>
    <property type="match status" value="1"/>
</dbReference>
<proteinExistence type="predicted"/>
<reference evidence="2 3" key="1">
    <citation type="journal article" date="2019" name="Genome Biol. Evol.">
        <title>Day and night: Metabolic profiles and evolutionary relationships of six axenic non-marine cyanobacteria.</title>
        <authorList>
            <person name="Will S.E."/>
            <person name="Henke P."/>
            <person name="Boedeker C."/>
            <person name="Huang S."/>
            <person name="Brinkmann H."/>
            <person name="Rohde M."/>
            <person name="Jarek M."/>
            <person name="Friedl T."/>
            <person name="Seufert S."/>
            <person name="Schumacher M."/>
            <person name="Overmann J."/>
            <person name="Neumann-Schaal M."/>
            <person name="Petersen J."/>
        </authorList>
    </citation>
    <scope>NUCLEOTIDE SEQUENCE [LARGE SCALE GENOMIC DNA]</scope>
    <source>
        <strain evidence="2 3">SAG 1403-4b</strain>
    </source>
</reference>
<accession>A0A3S1BV04</accession>
<dbReference type="AlphaFoldDB" id="A0A3S1BV04"/>
<dbReference type="GO" id="GO:0003676">
    <property type="term" value="F:nucleic acid binding"/>
    <property type="evidence" value="ECO:0007669"/>
    <property type="project" value="InterPro"/>
</dbReference>
<dbReference type="InterPro" id="IPR012337">
    <property type="entry name" value="RNaseH-like_sf"/>
</dbReference>
<dbReference type="EMBL" id="RSCM01000045">
    <property type="protein sequence ID" value="RUS92247.1"/>
    <property type="molecule type" value="Genomic_DNA"/>
</dbReference>
<evidence type="ECO:0000313" key="3">
    <source>
        <dbReference type="Proteomes" id="UP000276103"/>
    </source>
</evidence>
<keyword evidence="3" id="KW-1185">Reference proteome</keyword>
<dbReference type="SUPFAM" id="SSF53098">
    <property type="entry name" value="Ribonuclease H-like"/>
    <property type="match status" value="1"/>
</dbReference>
<dbReference type="InterPro" id="IPR036397">
    <property type="entry name" value="RNaseH_sf"/>
</dbReference>
<organism evidence="2 3">
    <name type="scientific">Trichormus variabilis SAG 1403-4b</name>
    <dbReference type="NCBI Taxonomy" id="447716"/>
    <lineage>
        <taxon>Bacteria</taxon>
        <taxon>Bacillati</taxon>
        <taxon>Cyanobacteriota</taxon>
        <taxon>Cyanophyceae</taxon>
        <taxon>Nostocales</taxon>
        <taxon>Nostocaceae</taxon>
        <taxon>Trichormus</taxon>
    </lineage>
</organism>
<name>A0A3S1BV04_ANAVA</name>
<comment type="caution">
    <text evidence="2">The sequence shown here is derived from an EMBL/GenBank/DDBJ whole genome shotgun (WGS) entry which is preliminary data.</text>
</comment>
<evidence type="ECO:0000259" key="1">
    <source>
        <dbReference type="Pfam" id="PF13358"/>
    </source>
</evidence>
<dbReference type="Pfam" id="PF13358">
    <property type="entry name" value="DDE_3"/>
    <property type="match status" value="1"/>
</dbReference>
<dbReference type="Proteomes" id="UP000276103">
    <property type="component" value="Unassembled WGS sequence"/>
</dbReference>
<protein>
    <submittedName>
        <fullName evidence="2">Transposase</fullName>
    </submittedName>
</protein>
<sequence>MLELAAAAGEIELKYLDEAGFCLESPVSYSYSRVGEQKRMEQPLKKYGRRISILGLWQPGKSFNYGLAQGGFEGKSYIKIMDSEAAKAAETLAQRGLITVIVQDNGSLHKSKLVRQQWHRWQQQGLYIFFLPPYCSQMNPIESQWHQLKSHQIAGQIFDNEYDLAIAVIEGMTARSQTGGYTVERFIFNCT</sequence>
<dbReference type="InterPro" id="IPR038717">
    <property type="entry name" value="Tc1-like_DDE_dom"/>
</dbReference>